<gene>
    <name evidence="2" type="ORF">VITISV_036971</name>
</gene>
<proteinExistence type="predicted"/>
<accession>A5BB44</accession>
<dbReference type="EMBL" id="AM452990">
    <property type="protein sequence ID" value="CAN78839.1"/>
    <property type="molecule type" value="Genomic_DNA"/>
</dbReference>
<dbReference type="AlphaFoldDB" id="A5BB44"/>
<name>A5BB44_VITVI</name>
<dbReference type="PANTHER" id="PTHR42648">
    <property type="entry name" value="TRANSPOSASE, PUTATIVE-RELATED"/>
    <property type="match status" value="1"/>
</dbReference>
<evidence type="ECO:0000313" key="2">
    <source>
        <dbReference type="EMBL" id="CAN78839.1"/>
    </source>
</evidence>
<protein>
    <recommendedName>
        <fullName evidence="3">Retrovirus-related Pol polyprotein from transposon TNT 1-94</fullName>
    </recommendedName>
</protein>
<dbReference type="InterPro" id="IPR039537">
    <property type="entry name" value="Retrotran_Ty1/copia-like"/>
</dbReference>
<sequence>MVRSMLSEKKLPKTFWPEAVNWTMHILNRSPTLAVKNMNLKEAWSGVKPLIEHFRVFDCISHVHVPDIKRTKLEDKSEVESEDGSSAEEVGVVSPNLVDEESSPSSNEGRVRRPPVWMRDYEMGEGLSEEEDETNLALFASGDPFYFEEAVKSAKWRAAMDSEIKSIEKNDTWVLIDLPVGAKKVGVKWIYKTKLNEHGELDLIHFVPDLLGLGMDLLLALLRSFRSTFKSAICIAVLLDIKVTFLPTIDKSNHKLVAKTMYEVHYIDLDDR</sequence>
<evidence type="ECO:0008006" key="3">
    <source>
        <dbReference type="Google" id="ProtNLM"/>
    </source>
</evidence>
<dbReference type="PANTHER" id="PTHR42648:SF18">
    <property type="entry name" value="RETROTRANSPOSON, UNCLASSIFIED-LIKE PROTEIN"/>
    <property type="match status" value="1"/>
</dbReference>
<feature type="region of interest" description="Disordered" evidence="1">
    <location>
        <begin position="73"/>
        <end position="112"/>
    </location>
</feature>
<reference evidence="2" key="1">
    <citation type="journal article" date="2007" name="PLoS ONE">
        <title>The first genome sequence of an elite grapevine cultivar (Pinot noir Vitis vinifera L.): coping with a highly heterozygous genome.</title>
        <authorList>
            <person name="Velasco R."/>
            <person name="Zharkikh A."/>
            <person name="Troggio M."/>
            <person name="Cartwright D.A."/>
            <person name="Cestaro A."/>
            <person name="Pruss D."/>
            <person name="Pindo M."/>
            <person name="FitzGerald L.M."/>
            <person name="Vezzulli S."/>
            <person name="Reid J."/>
            <person name="Malacarne G."/>
            <person name="Iliev D."/>
            <person name="Coppola G."/>
            <person name="Wardell B."/>
            <person name="Micheletti D."/>
            <person name="Macalma T."/>
            <person name="Facci M."/>
            <person name="Mitchell J.T."/>
            <person name="Perazzolli M."/>
            <person name="Eldredge G."/>
            <person name="Gatto P."/>
            <person name="Oyzerski R."/>
            <person name="Moretto M."/>
            <person name="Gutin N."/>
            <person name="Stefanini M."/>
            <person name="Chen Y."/>
            <person name="Segala C."/>
            <person name="Davenport C."/>
            <person name="Dematte L."/>
            <person name="Mraz A."/>
            <person name="Battilana J."/>
            <person name="Stormo K."/>
            <person name="Costa F."/>
            <person name="Tao Q."/>
            <person name="Si-Ammour A."/>
            <person name="Harkins T."/>
            <person name="Lackey A."/>
            <person name="Perbost C."/>
            <person name="Taillon B."/>
            <person name="Stella A."/>
            <person name="Solovyev V."/>
            <person name="Fawcett J.A."/>
            <person name="Sterck L."/>
            <person name="Vandepoele K."/>
            <person name="Grando S.M."/>
            <person name="Toppo S."/>
            <person name="Moser C."/>
            <person name="Lanchbury J."/>
            <person name="Bogden R."/>
            <person name="Skolnick M."/>
            <person name="Sgaramella V."/>
            <person name="Bhatnagar S.K."/>
            <person name="Fontana P."/>
            <person name="Gutin A."/>
            <person name="Van de Peer Y."/>
            <person name="Salamini F."/>
            <person name="Viola R."/>
        </authorList>
    </citation>
    <scope>NUCLEOTIDE SEQUENCE</scope>
</reference>
<organism evidence="2">
    <name type="scientific">Vitis vinifera</name>
    <name type="common">Grape</name>
    <dbReference type="NCBI Taxonomy" id="29760"/>
    <lineage>
        <taxon>Eukaryota</taxon>
        <taxon>Viridiplantae</taxon>
        <taxon>Streptophyta</taxon>
        <taxon>Embryophyta</taxon>
        <taxon>Tracheophyta</taxon>
        <taxon>Spermatophyta</taxon>
        <taxon>Magnoliopsida</taxon>
        <taxon>eudicotyledons</taxon>
        <taxon>Gunneridae</taxon>
        <taxon>Pentapetalae</taxon>
        <taxon>rosids</taxon>
        <taxon>Vitales</taxon>
        <taxon>Vitaceae</taxon>
        <taxon>Viteae</taxon>
        <taxon>Vitis</taxon>
    </lineage>
</organism>
<evidence type="ECO:0000256" key="1">
    <source>
        <dbReference type="SAM" id="MobiDB-lite"/>
    </source>
</evidence>